<sequence length="371" mass="38296">MDSRDNQQPPPHPPVSNMMAGTPAYPAATASSHTINNPNSAAATTAAVTSSMMMYNQHHHQPLQPRYPFMGPPSSEPLDSPVVSTGLYDTSSPSGFIIEPAKKKRGRPRKYAPEGNIALGLGPTSTPPSSGAAPGSLSTEPPAKKNKGRPSGSGKKQMDALGARGVGFTPHVIMVNAGEDIASKIVAFSQEGPRTVCILSANGAVCNVTLRQPSVPGAAATYEGQFEIISLTGTIQLPEGNSGYSRIGALHVSLAGSGGRVVGGGVAGMLIAATPVQIIAGSFVASKKKASLNALKSSAPSSTQQHQTQNCGTPSATVSPPSQDGSSRSSDENGNGGSPMVRPTSGYYNEVSQPMHNMHLYNHLWADQGHR</sequence>
<reference evidence="8 9" key="1">
    <citation type="journal article" date="2023" name="Hortic Res">
        <title>Pangenome of water caltrop reveals structural variations and asymmetric subgenome divergence after allopolyploidization.</title>
        <authorList>
            <person name="Zhang X."/>
            <person name="Chen Y."/>
            <person name="Wang L."/>
            <person name="Yuan Y."/>
            <person name="Fang M."/>
            <person name="Shi L."/>
            <person name="Lu R."/>
            <person name="Comes H.P."/>
            <person name="Ma Y."/>
            <person name="Chen Y."/>
            <person name="Huang G."/>
            <person name="Zhou Y."/>
            <person name="Zheng Z."/>
            <person name="Qiu Y."/>
        </authorList>
    </citation>
    <scope>NUCLEOTIDE SEQUENCE [LARGE SCALE GENOMIC DNA]</scope>
    <source>
        <strain evidence="8">F231</strain>
    </source>
</reference>
<dbReference type="GO" id="GO:0005634">
    <property type="term" value="C:nucleus"/>
    <property type="evidence" value="ECO:0007669"/>
    <property type="project" value="UniProtKB-SubCell"/>
</dbReference>
<dbReference type="InterPro" id="IPR005175">
    <property type="entry name" value="PPC_dom"/>
</dbReference>
<dbReference type="CDD" id="cd11378">
    <property type="entry name" value="DUF296"/>
    <property type="match status" value="1"/>
</dbReference>
<comment type="function">
    <text evidence="5">Transcription factor that specifically binds AT-rich DNA sequences related to the nuclear matrix attachment regions (MARs).</text>
</comment>
<evidence type="ECO:0000256" key="3">
    <source>
        <dbReference type="ARBA" id="ARBA00023163"/>
    </source>
</evidence>
<dbReference type="Proteomes" id="UP001346149">
    <property type="component" value="Unassembled WGS sequence"/>
</dbReference>
<evidence type="ECO:0000256" key="5">
    <source>
        <dbReference type="RuleBase" id="RU367031"/>
    </source>
</evidence>
<keyword evidence="9" id="KW-1185">Reference proteome</keyword>
<dbReference type="EMBL" id="JAXQNO010000002">
    <property type="protein sequence ID" value="KAK4802298.1"/>
    <property type="molecule type" value="Genomic_DNA"/>
</dbReference>
<dbReference type="Pfam" id="PF03479">
    <property type="entry name" value="PCC"/>
    <property type="match status" value="1"/>
</dbReference>
<evidence type="ECO:0000256" key="1">
    <source>
        <dbReference type="ARBA" id="ARBA00023015"/>
    </source>
</evidence>
<keyword evidence="2 5" id="KW-0238">DNA-binding</keyword>
<evidence type="ECO:0000259" key="7">
    <source>
        <dbReference type="PROSITE" id="PS51742"/>
    </source>
</evidence>
<proteinExistence type="predicted"/>
<evidence type="ECO:0000256" key="6">
    <source>
        <dbReference type="SAM" id="MobiDB-lite"/>
    </source>
</evidence>
<dbReference type="PANTHER" id="PTHR31500">
    <property type="entry name" value="AT-HOOK MOTIF NUCLEAR-LOCALIZED PROTEIN 9"/>
    <property type="match status" value="1"/>
</dbReference>
<accession>A0AAN7N1J5</accession>
<gene>
    <name evidence="8" type="ORF">SAY86_000501</name>
</gene>
<comment type="domain">
    <text evidence="5">The PPC domain mediates interactions between AHL proteins.</text>
</comment>
<keyword evidence="4 5" id="KW-0539">Nucleus</keyword>
<name>A0AAN7N1J5_TRANT</name>
<dbReference type="SUPFAM" id="SSF117856">
    <property type="entry name" value="AF0104/ALDC/Ptd012-like"/>
    <property type="match status" value="1"/>
</dbReference>
<dbReference type="PROSITE" id="PS51742">
    <property type="entry name" value="PPC"/>
    <property type="match status" value="1"/>
</dbReference>
<feature type="region of interest" description="Disordered" evidence="6">
    <location>
        <begin position="63"/>
        <end position="82"/>
    </location>
</feature>
<feature type="region of interest" description="Disordered" evidence="6">
    <location>
        <begin position="90"/>
        <end position="159"/>
    </location>
</feature>
<comment type="caution">
    <text evidence="8">The sequence shown here is derived from an EMBL/GenBank/DDBJ whole genome shotgun (WGS) entry which is preliminary data.</text>
</comment>
<comment type="subcellular location">
    <subcellularLocation>
        <location evidence="5">Nucleus</location>
    </subcellularLocation>
</comment>
<dbReference type="AlphaFoldDB" id="A0AAN7N1J5"/>
<evidence type="ECO:0000313" key="9">
    <source>
        <dbReference type="Proteomes" id="UP001346149"/>
    </source>
</evidence>
<dbReference type="PANTHER" id="PTHR31500:SF51">
    <property type="entry name" value="AT-HOOK MOTIF NUCLEAR-LOCALIZED PROTEIN 8"/>
    <property type="match status" value="1"/>
</dbReference>
<dbReference type="Gene3D" id="3.30.1330.80">
    <property type="entry name" value="Hypothetical protein, similar to alpha- acetolactate decarboxylase, domain 2"/>
    <property type="match status" value="1"/>
</dbReference>
<keyword evidence="3 5" id="KW-0804">Transcription</keyword>
<keyword evidence="1 5" id="KW-0805">Transcription regulation</keyword>
<feature type="compositionally biased region" description="Low complexity" evidence="6">
    <location>
        <begin position="319"/>
        <end position="328"/>
    </location>
</feature>
<feature type="compositionally biased region" description="Low complexity" evidence="6">
    <location>
        <begin position="119"/>
        <end position="139"/>
    </location>
</feature>
<dbReference type="InterPro" id="IPR039605">
    <property type="entry name" value="AHL"/>
</dbReference>
<feature type="region of interest" description="Disordered" evidence="6">
    <location>
        <begin position="1"/>
        <end position="39"/>
    </location>
</feature>
<feature type="domain" description="PPC" evidence="7">
    <location>
        <begin position="164"/>
        <end position="305"/>
    </location>
</feature>
<dbReference type="GO" id="GO:0003680">
    <property type="term" value="F:minor groove of adenine-thymine-rich DNA binding"/>
    <property type="evidence" value="ECO:0007669"/>
    <property type="project" value="UniProtKB-UniRule"/>
</dbReference>
<feature type="compositionally biased region" description="Polar residues" evidence="6">
    <location>
        <begin position="29"/>
        <end position="39"/>
    </location>
</feature>
<evidence type="ECO:0000256" key="2">
    <source>
        <dbReference type="ARBA" id="ARBA00023125"/>
    </source>
</evidence>
<evidence type="ECO:0000256" key="4">
    <source>
        <dbReference type="ARBA" id="ARBA00023242"/>
    </source>
</evidence>
<organism evidence="8 9">
    <name type="scientific">Trapa natans</name>
    <name type="common">Water chestnut</name>
    <dbReference type="NCBI Taxonomy" id="22666"/>
    <lineage>
        <taxon>Eukaryota</taxon>
        <taxon>Viridiplantae</taxon>
        <taxon>Streptophyta</taxon>
        <taxon>Embryophyta</taxon>
        <taxon>Tracheophyta</taxon>
        <taxon>Spermatophyta</taxon>
        <taxon>Magnoliopsida</taxon>
        <taxon>eudicotyledons</taxon>
        <taxon>Gunneridae</taxon>
        <taxon>Pentapetalae</taxon>
        <taxon>rosids</taxon>
        <taxon>malvids</taxon>
        <taxon>Myrtales</taxon>
        <taxon>Lythraceae</taxon>
        <taxon>Trapa</taxon>
    </lineage>
</organism>
<feature type="region of interest" description="Disordered" evidence="6">
    <location>
        <begin position="296"/>
        <end position="349"/>
    </location>
</feature>
<feature type="compositionally biased region" description="Polar residues" evidence="6">
    <location>
        <begin position="303"/>
        <end position="318"/>
    </location>
</feature>
<protein>
    <recommendedName>
        <fullName evidence="5">AT-hook motif nuclear-localized protein</fullName>
    </recommendedName>
</protein>
<evidence type="ECO:0000313" key="8">
    <source>
        <dbReference type="EMBL" id="KAK4802298.1"/>
    </source>
</evidence>